<dbReference type="AlphaFoldDB" id="A0A7I8LIF3"/>
<protein>
    <submittedName>
        <fullName evidence="2">Uncharacterized protein</fullName>
    </submittedName>
</protein>
<dbReference type="Proteomes" id="UP000663760">
    <property type="component" value="Chromosome 16"/>
</dbReference>
<evidence type="ECO:0000313" key="1">
    <source>
        <dbReference type="EMBL" id="CAA2633452.1"/>
    </source>
</evidence>
<gene>
    <name evidence="1" type="ORF">SI7747_16018973</name>
    <name evidence="2" type="ORF">SI8410_16020489</name>
</gene>
<accession>A0A7I8LIF3</accession>
<evidence type="ECO:0000313" key="2">
    <source>
        <dbReference type="EMBL" id="CAA7409811.1"/>
    </source>
</evidence>
<dbReference type="EMBL" id="LR746279">
    <property type="protein sequence ID" value="CAA7409811.1"/>
    <property type="molecule type" value="Genomic_DNA"/>
</dbReference>
<evidence type="ECO:0000313" key="3">
    <source>
        <dbReference type="Proteomes" id="UP000663760"/>
    </source>
</evidence>
<sequence length="69" mass="8205">MAVNGKSRRSCKMGFPPCWRCRRRRRRRRRRGIVRWAAEVHLAHDLVPLQCFCCRDVMASSSHEVRVPL</sequence>
<dbReference type="EMBL" id="LR743603">
    <property type="protein sequence ID" value="CAA2633452.1"/>
    <property type="molecule type" value="Genomic_DNA"/>
</dbReference>
<reference evidence="2" key="1">
    <citation type="submission" date="2020-02" db="EMBL/GenBank/DDBJ databases">
        <authorList>
            <person name="Scholz U."/>
            <person name="Mascher M."/>
            <person name="Fiebig A."/>
        </authorList>
    </citation>
    <scope>NUCLEOTIDE SEQUENCE</scope>
</reference>
<organism evidence="2 3">
    <name type="scientific">Spirodela intermedia</name>
    <name type="common">Intermediate duckweed</name>
    <dbReference type="NCBI Taxonomy" id="51605"/>
    <lineage>
        <taxon>Eukaryota</taxon>
        <taxon>Viridiplantae</taxon>
        <taxon>Streptophyta</taxon>
        <taxon>Embryophyta</taxon>
        <taxon>Tracheophyta</taxon>
        <taxon>Spermatophyta</taxon>
        <taxon>Magnoliopsida</taxon>
        <taxon>Liliopsida</taxon>
        <taxon>Araceae</taxon>
        <taxon>Lemnoideae</taxon>
        <taxon>Spirodela</taxon>
    </lineage>
</organism>
<name>A0A7I8LIF3_SPIIN</name>
<proteinExistence type="predicted"/>
<keyword evidence="3" id="KW-1185">Reference proteome</keyword>